<sequence>MMHMLIYALVEASTRDEALATGTSAFDRLVGVAPDADAVFDYYVTFDETDVTGAGQARWGERPAAAPIESDAGEDLLEAGWEATIKAFEQNLAAVREGLDELNDEAIMHDEDLVRHACHNLGAYRGPSIVLYDEHGQGIRDRERLDRILDGVESCWIVPADVHY</sequence>
<keyword evidence="3" id="KW-1185">Reference proteome</keyword>
<dbReference type="Pfam" id="PF25958">
    <property type="entry name" value="DUF7995"/>
    <property type="match status" value="1"/>
</dbReference>
<feature type="domain" description="DUF7995" evidence="1">
    <location>
        <begin position="2"/>
        <end position="164"/>
    </location>
</feature>
<comment type="caution">
    <text evidence="2">The sequence shown here is derived from an EMBL/GenBank/DDBJ whole genome shotgun (WGS) entry which is preliminary data.</text>
</comment>
<evidence type="ECO:0000259" key="1">
    <source>
        <dbReference type="Pfam" id="PF25958"/>
    </source>
</evidence>
<name>A0A830EX54_9EURY</name>
<proteinExistence type="predicted"/>
<accession>A0A830EX54</accession>
<reference evidence="2 3" key="1">
    <citation type="journal article" date="2019" name="Int. J. Syst. Evol. Microbiol.">
        <title>The Global Catalogue of Microorganisms (GCM) 10K type strain sequencing project: providing services to taxonomists for standard genome sequencing and annotation.</title>
        <authorList>
            <consortium name="The Broad Institute Genomics Platform"/>
            <consortium name="The Broad Institute Genome Sequencing Center for Infectious Disease"/>
            <person name="Wu L."/>
            <person name="Ma J."/>
        </authorList>
    </citation>
    <scope>NUCLEOTIDE SEQUENCE [LARGE SCALE GENOMIC DNA]</scope>
    <source>
        <strain evidence="2 3">JCM 19585</strain>
    </source>
</reference>
<dbReference type="AlphaFoldDB" id="A0A830EX54"/>
<evidence type="ECO:0000313" key="2">
    <source>
        <dbReference type="EMBL" id="GGL39719.1"/>
    </source>
</evidence>
<protein>
    <recommendedName>
        <fullName evidence="1">DUF7995 domain-containing protein</fullName>
    </recommendedName>
</protein>
<dbReference type="EMBL" id="BMPF01000004">
    <property type="protein sequence ID" value="GGL39719.1"/>
    <property type="molecule type" value="Genomic_DNA"/>
</dbReference>
<organism evidence="2 3">
    <name type="scientific">Halarchaeum grantii</name>
    <dbReference type="NCBI Taxonomy" id="1193105"/>
    <lineage>
        <taxon>Archaea</taxon>
        <taxon>Methanobacteriati</taxon>
        <taxon>Methanobacteriota</taxon>
        <taxon>Stenosarchaea group</taxon>
        <taxon>Halobacteria</taxon>
        <taxon>Halobacteriales</taxon>
        <taxon>Halobacteriaceae</taxon>
    </lineage>
</organism>
<evidence type="ECO:0000313" key="3">
    <source>
        <dbReference type="Proteomes" id="UP000628840"/>
    </source>
</evidence>
<dbReference type="Proteomes" id="UP000628840">
    <property type="component" value="Unassembled WGS sequence"/>
</dbReference>
<dbReference type="InterPro" id="IPR058308">
    <property type="entry name" value="DUF7995"/>
</dbReference>
<gene>
    <name evidence="2" type="ORF">GCM10009037_24350</name>
</gene>